<evidence type="ECO:0000256" key="1">
    <source>
        <dbReference type="ARBA" id="ARBA00022729"/>
    </source>
</evidence>
<dbReference type="Pfam" id="PF11783">
    <property type="entry name" value="Cytochrome_cB"/>
    <property type="match status" value="1"/>
</dbReference>
<reference evidence="4 5" key="1">
    <citation type="submission" date="2016-11" db="EMBL/GenBank/DDBJ databases">
        <authorList>
            <person name="Jaros S."/>
            <person name="Januszkiewicz K."/>
            <person name="Wedrychowicz H."/>
        </authorList>
    </citation>
    <scope>NUCLEOTIDE SEQUENCE [LARGE SCALE GENOMIC DNA]</scope>
    <source>
        <strain evidence="4 5">DSM 5091</strain>
    </source>
</reference>
<dbReference type="GO" id="GO:0016491">
    <property type="term" value="F:oxidoreductase activity"/>
    <property type="evidence" value="ECO:0007669"/>
    <property type="project" value="TreeGrafter"/>
</dbReference>
<dbReference type="STRING" id="1122189.SAMN02745165_02328"/>
<organism evidence="4 5">
    <name type="scientific">Malonomonas rubra DSM 5091</name>
    <dbReference type="NCBI Taxonomy" id="1122189"/>
    <lineage>
        <taxon>Bacteria</taxon>
        <taxon>Pseudomonadati</taxon>
        <taxon>Thermodesulfobacteriota</taxon>
        <taxon>Desulfuromonadia</taxon>
        <taxon>Desulfuromonadales</taxon>
        <taxon>Geopsychrobacteraceae</taxon>
        <taxon>Malonomonas</taxon>
    </lineage>
</organism>
<dbReference type="Pfam" id="PF13435">
    <property type="entry name" value="Cytochrome_C554"/>
    <property type="match status" value="1"/>
</dbReference>
<dbReference type="InterPro" id="IPR051829">
    <property type="entry name" value="Multiheme_Cytochr_ET"/>
</dbReference>
<evidence type="ECO:0000313" key="4">
    <source>
        <dbReference type="EMBL" id="SHJ42571.1"/>
    </source>
</evidence>
<dbReference type="Gene3D" id="1.10.1130.10">
    <property type="entry name" value="Flavocytochrome C3, Chain A"/>
    <property type="match status" value="1"/>
</dbReference>
<name>A0A1M6J7C7_MALRU</name>
<feature type="chain" id="PRO_5012770886" evidence="2">
    <location>
        <begin position="24"/>
        <end position="460"/>
    </location>
</feature>
<keyword evidence="5" id="KW-1185">Reference proteome</keyword>
<dbReference type="InterPro" id="IPR024673">
    <property type="entry name" value="Octahem_Cyt_c"/>
</dbReference>
<proteinExistence type="predicted"/>
<dbReference type="InterPro" id="IPR036280">
    <property type="entry name" value="Multihaem_cyt_sf"/>
</dbReference>
<accession>A0A1M6J7C7</accession>
<dbReference type="AlphaFoldDB" id="A0A1M6J7C7"/>
<dbReference type="PIRSF" id="PIRSF039014">
    <property type="entry name" value="OTR_cyc"/>
    <property type="match status" value="1"/>
</dbReference>
<evidence type="ECO:0000259" key="3">
    <source>
        <dbReference type="Pfam" id="PF13435"/>
    </source>
</evidence>
<feature type="signal peptide" evidence="2">
    <location>
        <begin position="1"/>
        <end position="23"/>
    </location>
</feature>
<sequence length="460" mass="51544">MQQTKNVLLALFAVAMLAVPAVAANPHKEYVQGDFKTGPDVTKVCLECHEEQADAFMLTSHWTWNLEQVIDGKKVKAGKKNTFNNYCTQIRTNEPSCNRCHAGYGWEDDSFDFSDKTKVDCLVCHDTTGTYLKARGGRVFNGLNLLRIAQNVGQPVRDNCGTCHFYGGGGDAVKHGDLDSSMSYPEKKTDVHMGLDGQDFACQACHVTKEHVIPGNSLGVSPGAESQLSCEDCHTAAPHEESRLNEHVASIACQTCHIPYYSKEIPTKTWWDWSTSGDSERNVTKDKHGKPLYVKKKGDMKYGKMVPPEYAWFETGKAVNYVRGQKIEDPKKVLTIAGPTSSLKDKGARIYPFKVMRGKQAYDPEYKTLLVVHQIDDDGYWHTFDWKKSAEMGMKAAGLPFSGKVDFVETQMFWRINHMVSEAGESLNCLDCHGDEGRMDWKALGYQGDPMKNPKWARKK</sequence>
<dbReference type="PANTHER" id="PTHR35038">
    <property type="entry name" value="DISSIMILATORY SULFITE REDUCTASE SIRA"/>
    <property type="match status" value="1"/>
</dbReference>
<dbReference type="SUPFAM" id="SSF48695">
    <property type="entry name" value="Multiheme cytochromes"/>
    <property type="match status" value="1"/>
</dbReference>
<gene>
    <name evidence="4" type="ORF">SAMN02745165_02328</name>
</gene>
<dbReference type="EMBL" id="FQZT01000008">
    <property type="protein sequence ID" value="SHJ42571.1"/>
    <property type="molecule type" value="Genomic_DNA"/>
</dbReference>
<dbReference type="NCBIfam" id="TIGR04315">
    <property type="entry name" value="octaheme_Shew"/>
    <property type="match status" value="1"/>
</dbReference>
<protein>
    <submittedName>
        <fullName evidence="4">Octaheme c-type cytochrome, tetrathionate reductase family</fullName>
    </submittedName>
</protein>
<dbReference type="PANTHER" id="PTHR35038:SF5">
    <property type="entry name" value="CYTOCHROME C-TYPE PROTEIN NRFB"/>
    <property type="match status" value="1"/>
</dbReference>
<dbReference type="RefSeq" id="WP_072908907.1">
    <property type="nucleotide sequence ID" value="NZ_FQZT01000008.1"/>
</dbReference>
<dbReference type="OrthoDB" id="9788513at2"/>
<dbReference type="Proteomes" id="UP000184171">
    <property type="component" value="Unassembled WGS sequence"/>
</dbReference>
<evidence type="ECO:0000256" key="2">
    <source>
        <dbReference type="SAM" id="SignalP"/>
    </source>
</evidence>
<keyword evidence="1 2" id="KW-0732">Signal</keyword>
<dbReference type="InterPro" id="IPR023155">
    <property type="entry name" value="Cyt_c-552/4"/>
</dbReference>
<feature type="domain" description="Cytochrome c-552/4" evidence="3">
    <location>
        <begin position="44"/>
        <end position="125"/>
    </location>
</feature>
<evidence type="ECO:0000313" key="5">
    <source>
        <dbReference type="Proteomes" id="UP000184171"/>
    </source>
</evidence>